<keyword evidence="3 4" id="KW-0804">Transcription</keyword>
<dbReference type="EMBL" id="JAMQJZ010000004">
    <property type="protein sequence ID" value="MDC3420151.1"/>
    <property type="molecule type" value="Genomic_DNA"/>
</dbReference>
<evidence type="ECO:0000256" key="1">
    <source>
        <dbReference type="ARBA" id="ARBA00023015"/>
    </source>
</evidence>
<dbReference type="PANTHER" id="PTHR38465:SF1">
    <property type="entry name" value="HTH-TYPE TRANSCRIPTIONAL REGULATOR MJ1563-RELATED"/>
    <property type="match status" value="1"/>
</dbReference>
<dbReference type="InterPro" id="IPR036388">
    <property type="entry name" value="WH-like_DNA-bd_sf"/>
</dbReference>
<dbReference type="PANTHER" id="PTHR38465">
    <property type="entry name" value="HTH-TYPE TRANSCRIPTIONAL REGULATOR MJ1563-RELATED"/>
    <property type="match status" value="1"/>
</dbReference>
<dbReference type="SUPFAM" id="SSF46785">
    <property type="entry name" value="Winged helix' DNA-binding domain"/>
    <property type="match status" value="1"/>
</dbReference>
<dbReference type="CDD" id="cd00090">
    <property type="entry name" value="HTH_ARSR"/>
    <property type="match status" value="1"/>
</dbReference>
<evidence type="ECO:0000256" key="3">
    <source>
        <dbReference type="ARBA" id="ARBA00023163"/>
    </source>
</evidence>
<keyword evidence="7" id="KW-1185">Reference proteome</keyword>
<organism evidence="6 7">
    <name type="scientific">Aquibacillus koreensis</name>
    <dbReference type="NCBI Taxonomy" id="279446"/>
    <lineage>
        <taxon>Bacteria</taxon>
        <taxon>Bacillati</taxon>
        <taxon>Bacillota</taxon>
        <taxon>Bacilli</taxon>
        <taxon>Bacillales</taxon>
        <taxon>Bacillaceae</taxon>
        <taxon>Aquibacillus</taxon>
    </lineage>
</organism>
<evidence type="ECO:0000256" key="2">
    <source>
        <dbReference type="ARBA" id="ARBA00023125"/>
    </source>
</evidence>
<evidence type="ECO:0000313" key="7">
    <source>
        <dbReference type="Proteomes" id="UP001145072"/>
    </source>
</evidence>
<dbReference type="InterPro" id="IPR036390">
    <property type="entry name" value="WH_DNA-bd_sf"/>
</dbReference>
<evidence type="ECO:0000259" key="5">
    <source>
        <dbReference type="Pfam" id="PF12802"/>
    </source>
</evidence>
<dbReference type="AlphaFoldDB" id="A0A9X3WMR2"/>
<comment type="similarity">
    <text evidence="4">Belongs to the GbsR family.</text>
</comment>
<dbReference type="Gene3D" id="1.10.10.10">
    <property type="entry name" value="Winged helix-like DNA-binding domain superfamily/Winged helix DNA-binding domain"/>
    <property type="match status" value="1"/>
</dbReference>
<dbReference type="InterPro" id="IPR000835">
    <property type="entry name" value="HTH_MarR-typ"/>
</dbReference>
<protein>
    <recommendedName>
        <fullName evidence="4">HTH-type transcriptional regulator</fullName>
    </recommendedName>
</protein>
<comment type="caution">
    <text evidence="6">The sequence shown here is derived from an EMBL/GenBank/DDBJ whole genome shotgun (WGS) entry which is preliminary data.</text>
</comment>
<dbReference type="PIRSF" id="PIRSF006707">
    <property type="entry name" value="MJ1563"/>
    <property type="match status" value="1"/>
</dbReference>
<dbReference type="InterPro" id="IPR011991">
    <property type="entry name" value="ArsR-like_HTH"/>
</dbReference>
<keyword evidence="2 4" id="KW-0238">DNA-binding</keyword>
<dbReference type="GO" id="GO:0003700">
    <property type="term" value="F:DNA-binding transcription factor activity"/>
    <property type="evidence" value="ECO:0007669"/>
    <property type="project" value="InterPro"/>
</dbReference>
<accession>A0A9X3WMR2</accession>
<evidence type="ECO:0000313" key="6">
    <source>
        <dbReference type="EMBL" id="MDC3420151.1"/>
    </source>
</evidence>
<dbReference type="InterPro" id="IPR052362">
    <property type="entry name" value="HTH-GbsR_regulator"/>
</dbReference>
<name>A0A9X3WMR2_9BACI</name>
<dbReference type="Pfam" id="PF12802">
    <property type="entry name" value="MarR_2"/>
    <property type="match status" value="1"/>
</dbReference>
<feature type="domain" description="HTH marR-type" evidence="5">
    <location>
        <begin position="25"/>
        <end position="76"/>
    </location>
</feature>
<dbReference type="InterPro" id="IPR026282">
    <property type="entry name" value="MJ1563"/>
</dbReference>
<dbReference type="RefSeq" id="WP_259868359.1">
    <property type="nucleotide sequence ID" value="NZ_JAMQJZ010000004.1"/>
</dbReference>
<gene>
    <name evidence="6" type="ORF">NC661_07180</name>
</gene>
<sequence>MSENQLENIHNLIVSEFAKTVEMFDISPSEARLFAILYIEGTPMTLDQMSDALGKSKTVVSTGIRNLVDQNLVERVWRKGVRKDLYMADAHLYRKFMNTYIHKWIDATSRQKQSLKEIELMLKEDFHTNSNGAESKEIDTLYTRIKDMITFHQSIEHAFKEIKPIKQS</sequence>
<evidence type="ECO:0000256" key="4">
    <source>
        <dbReference type="PIRNR" id="PIRNR006707"/>
    </source>
</evidence>
<proteinExistence type="inferred from homology"/>
<keyword evidence="1 4" id="KW-0805">Transcription regulation</keyword>
<reference evidence="6" key="1">
    <citation type="submission" date="2022-06" db="EMBL/GenBank/DDBJ databases">
        <title>Aquibacillus sp. a new bacterium isolated from soil saline samples.</title>
        <authorList>
            <person name="Galisteo C."/>
            <person name="De La Haba R."/>
            <person name="Sanchez-Porro C."/>
            <person name="Ventosa A."/>
        </authorList>
    </citation>
    <scope>NUCLEOTIDE SEQUENCE</scope>
    <source>
        <strain evidence="6">JCM 12387</strain>
    </source>
</reference>
<dbReference type="GO" id="GO:0003677">
    <property type="term" value="F:DNA binding"/>
    <property type="evidence" value="ECO:0007669"/>
    <property type="project" value="UniProtKB-UniRule"/>
</dbReference>
<dbReference type="Proteomes" id="UP001145072">
    <property type="component" value="Unassembled WGS sequence"/>
</dbReference>